<accession>A0A6L2NEM8</accession>
<feature type="region of interest" description="Disordered" evidence="1">
    <location>
        <begin position="273"/>
        <end position="295"/>
    </location>
</feature>
<feature type="compositionally biased region" description="Acidic residues" evidence="1">
    <location>
        <begin position="215"/>
        <end position="242"/>
    </location>
</feature>
<gene>
    <name evidence="2" type="ORF">Tci_055470</name>
</gene>
<proteinExistence type="predicted"/>
<reference evidence="2" key="1">
    <citation type="journal article" date="2019" name="Sci. Rep.">
        <title>Draft genome of Tanacetum cinerariifolium, the natural source of mosquito coil.</title>
        <authorList>
            <person name="Yamashiro T."/>
            <person name="Shiraishi A."/>
            <person name="Satake H."/>
            <person name="Nakayama K."/>
        </authorList>
    </citation>
    <scope>NUCLEOTIDE SEQUENCE</scope>
</reference>
<sequence length="624" mass="71223">MNPLAAKQVTLNNALVPPEKRLKIEKCNARIKFSKPQREETYQVTLDALKLSLCYHAFLITGRLHVSSRQQRNSLSLKLIPDEMINQDIKYSKAYKNYLDFAIEKATSKKARKFKKFASPSRKLSPVLEEELAVKPKRAKKPAKKSTTVPTTCVVISDTPSNSVAKKKTPAKVVRGKGIDLLFDVALLEAAQLKKSKLETHKLHASGLSDGVGNSEDDDSNDDDSDEVTKDDDDEDGDSDADEYVRTPDNIEFTDDDEEYEELYMDVNVRLQATEHEEEGKGDEEMTDAGRDDGTQQTTYEQVRDDEHVILTTVHDIQKTNVPLKISHEETSTQTPPLLDIPITVDTQLSIRLEDSFKKSFMSYTVEFKKKAKDERKRYIDLVEKSLKDIIKDEVKSQLPQILPKEVSDYATPKILLDKIQKSKSYRDTQERKDLYDALVKSYKLDKDLFESHGTKSQPKSSSKSAQADEPLFEVADIKMPLNQGDDVGNTNDQPNIEAALRDDWFKKPERPPTPDPDWNTRKSIDFRPPQTWINNIAKAEKPPLTFDELMSTAYVMNNLKIENLTQERLIGPAFNLLKGTCRSRVELEYHFKECYKVVIDRLDWNNPEGQEYPFDLSKPVPLI</sequence>
<evidence type="ECO:0000313" key="2">
    <source>
        <dbReference type="EMBL" id="GEU83492.1"/>
    </source>
</evidence>
<name>A0A6L2NEM8_TANCI</name>
<evidence type="ECO:0000256" key="1">
    <source>
        <dbReference type="SAM" id="MobiDB-lite"/>
    </source>
</evidence>
<feature type="region of interest" description="Disordered" evidence="1">
    <location>
        <begin position="206"/>
        <end position="258"/>
    </location>
</feature>
<protein>
    <submittedName>
        <fullName evidence="2">Uncharacterized protein</fullName>
    </submittedName>
</protein>
<organism evidence="2">
    <name type="scientific">Tanacetum cinerariifolium</name>
    <name type="common">Dalmatian daisy</name>
    <name type="synonym">Chrysanthemum cinerariifolium</name>
    <dbReference type="NCBI Taxonomy" id="118510"/>
    <lineage>
        <taxon>Eukaryota</taxon>
        <taxon>Viridiplantae</taxon>
        <taxon>Streptophyta</taxon>
        <taxon>Embryophyta</taxon>
        <taxon>Tracheophyta</taxon>
        <taxon>Spermatophyta</taxon>
        <taxon>Magnoliopsida</taxon>
        <taxon>eudicotyledons</taxon>
        <taxon>Gunneridae</taxon>
        <taxon>Pentapetalae</taxon>
        <taxon>asterids</taxon>
        <taxon>campanulids</taxon>
        <taxon>Asterales</taxon>
        <taxon>Asteraceae</taxon>
        <taxon>Asteroideae</taxon>
        <taxon>Anthemideae</taxon>
        <taxon>Anthemidinae</taxon>
        <taxon>Tanacetum</taxon>
    </lineage>
</organism>
<feature type="region of interest" description="Disordered" evidence="1">
    <location>
        <begin position="501"/>
        <end position="525"/>
    </location>
</feature>
<comment type="caution">
    <text evidence="2">The sequence shown here is derived from an EMBL/GenBank/DDBJ whole genome shotgun (WGS) entry which is preliminary data.</text>
</comment>
<dbReference type="AlphaFoldDB" id="A0A6L2NEM8"/>
<dbReference type="EMBL" id="BKCJ010008694">
    <property type="protein sequence ID" value="GEU83492.1"/>
    <property type="molecule type" value="Genomic_DNA"/>
</dbReference>